<dbReference type="OrthoDB" id="5588096at2759"/>
<dbReference type="InterPro" id="IPR013724">
    <property type="entry name" value="GIT_SHD"/>
</dbReference>
<feature type="region of interest" description="Disordered" evidence="3">
    <location>
        <begin position="399"/>
        <end position="424"/>
    </location>
</feature>
<evidence type="ECO:0000259" key="4">
    <source>
        <dbReference type="PROSITE" id="PS50115"/>
    </source>
</evidence>
<keyword evidence="2" id="KW-0863">Zinc-finger</keyword>
<dbReference type="PROSITE" id="PS50115">
    <property type="entry name" value="ARFGAP"/>
    <property type="match status" value="1"/>
</dbReference>
<dbReference type="InterPro" id="IPR047161">
    <property type="entry name" value="GIT-like"/>
</dbReference>
<evidence type="ECO:0000256" key="3">
    <source>
        <dbReference type="SAM" id="MobiDB-lite"/>
    </source>
</evidence>
<proteinExistence type="predicted"/>
<reference evidence="5" key="1">
    <citation type="submission" date="2021-06" db="EMBL/GenBank/DDBJ databases">
        <authorList>
            <person name="Hodson N. C."/>
            <person name="Mongue J. A."/>
            <person name="Jaron S. K."/>
        </authorList>
    </citation>
    <scope>NUCLEOTIDE SEQUENCE</scope>
</reference>
<dbReference type="Proteomes" id="UP000708208">
    <property type="component" value="Unassembled WGS sequence"/>
</dbReference>
<dbReference type="PANTHER" id="PTHR46097:SF3">
    <property type="entry name" value="ARF GTPASE-ACTIVATING PROTEIN GIT"/>
    <property type="match status" value="1"/>
</dbReference>
<keyword evidence="2" id="KW-0479">Metal-binding</keyword>
<dbReference type="SMART" id="SM00105">
    <property type="entry name" value="ArfGap"/>
    <property type="match status" value="1"/>
</dbReference>
<dbReference type="PANTHER" id="PTHR46097">
    <property type="entry name" value="G PROTEIN-COUPLED RECEPTOR KINASE INTERACTING ARFGAP"/>
    <property type="match status" value="1"/>
</dbReference>
<dbReference type="GO" id="GO:0007420">
    <property type="term" value="P:brain development"/>
    <property type="evidence" value="ECO:0007669"/>
    <property type="project" value="InterPro"/>
</dbReference>
<gene>
    <name evidence="5" type="ORF">AFUS01_LOCUS27335</name>
</gene>
<feature type="compositionally biased region" description="Low complexity" evidence="3">
    <location>
        <begin position="410"/>
        <end position="424"/>
    </location>
</feature>
<dbReference type="Pfam" id="PF00023">
    <property type="entry name" value="Ank"/>
    <property type="match status" value="1"/>
</dbReference>
<dbReference type="Pfam" id="PF08518">
    <property type="entry name" value="GIT_SHD"/>
    <property type="match status" value="1"/>
</dbReference>
<evidence type="ECO:0000256" key="1">
    <source>
        <dbReference type="PROSITE-ProRule" id="PRU00023"/>
    </source>
</evidence>
<dbReference type="PROSITE" id="PS50088">
    <property type="entry name" value="ANK_REPEAT"/>
    <property type="match status" value="1"/>
</dbReference>
<comment type="caution">
    <text evidence="5">The sequence shown here is derived from an EMBL/GenBank/DDBJ whole genome shotgun (WGS) entry which is preliminary data.</text>
</comment>
<dbReference type="GO" id="GO:0032012">
    <property type="term" value="P:regulation of ARF protein signal transduction"/>
    <property type="evidence" value="ECO:0007669"/>
    <property type="project" value="InterPro"/>
</dbReference>
<dbReference type="AlphaFoldDB" id="A0A8J2PBK9"/>
<sequence>MGESLVVNIACGDCGSADCHWASISRGLYLCNECSFIHRTLGPQYSRIKSLKHSKWHANLRQMVGTLALGPANNVWEHTLLNPSKSDLMVKKPVAGDSLEVVKKRFITLKHCQFQFVLRQKQDTFDVRNEELHSTVRTSDIGTALRLIASGADPNFFHPERGTRPLHVACRSGQSLQVELLFVHGAQIDAPDYLGQTPADHAKAAGFKDLAVRIEELQYHLTDQLSLFACGESPDHASSKHVLIPSMGSSKSGQEEKIKLLPSQMLEQLTSDLYDEVDRRQAEKILISSSPEHARFSIAFLPVNPNFPSVRNQTRQKFARLTDSEMSSLIIAILRESKRRHLNAPTIIEPDQDIFLDNNLPHCENAIQSTILNEDDEFPLYDSVASDDDIVMSEVQTIQPHKPEVDSKESNLNSTSSSVTRNTTDSPYLTRLAEERIAQLETSNLMLKYELKVIKQMLSSYIQSSMEKSQRLPPSLTEMDHLNSNNLESSDAVGRNNFRSSGNVVMRQHSPSELSSHLKKFRSVSMYAEKINPPDGSEVVARPNTSGESTPTGRKENETSALVQATTRDIVELIKILIEFAGANDYQGVHLTANKVYDAAQGMAAVLMEKEADTNIKNGLHNVIVQVLRMKSEIPLLSNSQLLNAATLNYNSEAFKKKDSGSELYVQKVKQLCFDVGAAMKLLVSTIVS</sequence>
<dbReference type="EMBL" id="CAJVCH010377064">
    <property type="protein sequence ID" value="CAG7816732.1"/>
    <property type="molecule type" value="Genomic_DNA"/>
</dbReference>
<organism evidence="5 6">
    <name type="scientific">Allacma fusca</name>
    <dbReference type="NCBI Taxonomy" id="39272"/>
    <lineage>
        <taxon>Eukaryota</taxon>
        <taxon>Metazoa</taxon>
        <taxon>Ecdysozoa</taxon>
        <taxon>Arthropoda</taxon>
        <taxon>Hexapoda</taxon>
        <taxon>Collembola</taxon>
        <taxon>Symphypleona</taxon>
        <taxon>Sminthuridae</taxon>
        <taxon>Allacma</taxon>
    </lineage>
</organism>
<dbReference type="GO" id="GO:0008270">
    <property type="term" value="F:zinc ion binding"/>
    <property type="evidence" value="ECO:0007669"/>
    <property type="project" value="UniProtKB-KW"/>
</dbReference>
<evidence type="ECO:0000313" key="5">
    <source>
        <dbReference type="EMBL" id="CAG7816732.1"/>
    </source>
</evidence>
<dbReference type="Pfam" id="PF01412">
    <property type="entry name" value="ArfGap"/>
    <property type="match status" value="1"/>
</dbReference>
<evidence type="ECO:0000256" key="2">
    <source>
        <dbReference type="PROSITE-ProRule" id="PRU00288"/>
    </source>
</evidence>
<dbReference type="SMART" id="SM00555">
    <property type="entry name" value="GIT"/>
    <property type="match status" value="2"/>
</dbReference>
<dbReference type="GO" id="GO:0005096">
    <property type="term" value="F:GTPase activator activity"/>
    <property type="evidence" value="ECO:0007669"/>
    <property type="project" value="InterPro"/>
</dbReference>
<dbReference type="GO" id="GO:0098793">
    <property type="term" value="C:presynapse"/>
    <property type="evidence" value="ECO:0007669"/>
    <property type="project" value="GOC"/>
</dbReference>
<dbReference type="PROSITE" id="PS50297">
    <property type="entry name" value="ANK_REP_REGION"/>
    <property type="match status" value="1"/>
</dbReference>
<name>A0A8J2PBK9_9HEXA</name>
<evidence type="ECO:0000313" key="6">
    <source>
        <dbReference type="Proteomes" id="UP000708208"/>
    </source>
</evidence>
<dbReference type="GO" id="GO:0036465">
    <property type="term" value="P:synaptic vesicle recycling"/>
    <property type="evidence" value="ECO:0007669"/>
    <property type="project" value="TreeGrafter"/>
</dbReference>
<feature type="compositionally biased region" description="Polar residues" evidence="3">
    <location>
        <begin position="543"/>
        <end position="552"/>
    </location>
</feature>
<dbReference type="GO" id="GO:0031267">
    <property type="term" value="F:small GTPase binding"/>
    <property type="evidence" value="ECO:0007669"/>
    <property type="project" value="TreeGrafter"/>
</dbReference>
<keyword evidence="2" id="KW-0862">Zinc</keyword>
<accession>A0A8J2PBK9</accession>
<feature type="repeat" description="ANK" evidence="1">
    <location>
        <begin position="161"/>
        <end position="193"/>
    </location>
</feature>
<feature type="domain" description="Arf-GAP" evidence="4">
    <location>
        <begin position="1"/>
        <end position="124"/>
    </location>
</feature>
<keyword evidence="1" id="KW-0040">ANK repeat</keyword>
<dbReference type="GO" id="GO:0008277">
    <property type="term" value="P:regulation of G protein-coupled receptor signaling pathway"/>
    <property type="evidence" value="ECO:0007669"/>
    <property type="project" value="TreeGrafter"/>
</dbReference>
<dbReference type="InterPro" id="IPR001164">
    <property type="entry name" value="ArfGAP_dom"/>
</dbReference>
<dbReference type="InterPro" id="IPR002110">
    <property type="entry name" value="Ankyrin_rpt"/>
</dbReference>
<protein>
    <recommendedName>
        <fullName evidence="4">Arf-GAP domain-containing protein</fullName>
    </recommendedName>
</protein>
<keyword evidence="6" id="KW-1185">Reference proteome</keyword>
<feature type="region of interest" description="Disordered" evidence="3">
    <location>
        <begin position="532"/>
        <end position="560"/>
    </location>
</feature>